<dbReference type="InterPro" id="IPR009752">
    <property type="entry name" value="Phage_Mu_GpJ"/>
</dbReference>
<evidence type="ECO:0000313" key="1">
    <source>
        <dbReference type="EMBL" id="MBS2100700.1"/>
    </source>
</evidence>
<dbReference type="EMBL" id="JAGUCO010000027">
    <property type="protein sequence ID" value="MBS2100700.1"/>
    <property type="molecule type" value="Genomic_DNA"/>
</dbReference>
<dbReference type="Proteomes" id="UP000708576">
    <property type="component" value="Unassembled WGS sequence"/>
</dbReference>
<sequence>MAFLIETDYDVQIRSEISKIIDPSTERTKYKKAEAMAVSQMRNHLAGRFDVDAIFVDAPGDGEEDLRDPFIVMLAIDITLYHIWTKEGPNNIPKTRELRYNDALKWLQDVQAGAAADLPIKTDEDGEEIGLMKVWSQREPEDQTY</sequence>
<comment type="caution">
    <text evidence="1">The sequence shown here is derived from an EMBL/GenBank/DDBJ whole genome shotgun (WGS) entry which is preliminary data.</text>
</comment>
<dbReference type="RefSeq" id="WP_212219062.1">
    <property type="nucleotide sequence ID" value="NZ_JAGUCO010000027.1"/>
</dbReference>
<dbReference type="Pfam" id="PF07030">
    <property type="entry name" value="Phage_Mu_Gp36"/>
    <property type="match status" value="1"/>
</dbReference>
<name>A0ABS5K0W8_9BACT</name>
<evidence type="ECO:0000313" key="2">
    <source>
        <dbReference type="Proteomes" id="UP000708576"/>
    </source>
</evidence>
<proteinExistence type="predicted"/>
<accession>A0ABS5K0W8</accession>
<gene>
    <name evidence="1" type="ORF">KEM10_20605</name>
</gene>
<reference evidence="1 2" key="1">
    <citation type="journal article" date="2015" name="Int. J. Syst. Evol. Microbiol.">
        <title>Carboxylicivirga linearis sp. nov., isolated from a sea cucumber culture pond.</title>
        <authorList>
            <person name="Wang F.Q."/>
            <person name="Zhou Y.X."/>
            <person name="Lin X.Z."/>
            <person name="Chen G.J."/>
            <person name="Du Z.J."/>
        </authorList>
    </citation>
    <scope>NUCLEOTIDE SEQUENCE [LARGE SCALE GENOMIC DNA]</scope>
    <source>
        <strain evidence="1 2">FB218</strain>
    </source>
</reference>
<organism evidence="1 2">
    <name type="scientific">Carboxylicivirga linearis</name>
    <dbReference type="NCBI Taxonomy" id="1628157"/>
    <lineage>
        <taxon>Bacteria</taxon>
        <taxon>Pseudomonadati</taxon>
        <taxon>Bacteroidota</taxon>
        <taxon>Bacteroidia</taxon>
        <taxon>Marinilabiliales</taxon>
        <taxon>Marinilabiliaceae</taxon>
        <taxon>Carboxylicivirga</taxon>
    </lineage>
</organism>
<keyword evidence="2" id="KW-1185">Reference proteome</keyword>
<protein>
    <submittedName>
        <fullName evidence="1">DUF1320 family protein</fullName>
    </submittedName>
</protein>